<dbReference type="InterPro" id="IPR050250">
    <property type="entry name" value="Macrolide_Exporter_MacB"/>
</dbReference>
<name>A0AAU7VRY8_9MICO</name>
<evidence type="ECO:0000256" key="7">
    <source>
        <dbReference type="SAM" id="Phobius"/>
    </source>
</evidence>
<evidence type="ECO:0000256" key="3">
    <source>
        <dbReference type="ARBA" id="ARBA00022692"/>
    </source>
</evidence>
<keyword evidence="5 7" id="KW-0472">Membrane</keyword>
<protein>
    <submittedName>
        <fullName evidence="10">ABC transporter permease</fullName>
    </submittedName>
</protein>
<feature type="transmembrane region" description="Helical" evidence="7">
    <location>
        <begin position="21"/>
        <end position="42"/>
    </location>
</feature>
<sequence>MNILETVVVASRGIAGNLTRSILTVLMVVIGVGSVITLVAVGNGTTKQVNDQIASLGASAVDAYPGFDPQGFMPAPLTQEDADAVAKSPLGPDITLVAPISAATAKVVAGDKSSSAYATGTTPDYFTIKNSRVVEGRVFSPSDVFGGEAVAVIDGTLAKILFPDQPSVVGKTILVAGSPMKVIGVLAPTAVDKKFGTGGSEGNLFAPIDRVRATISGFGPLAGVVFSAKSPETVDAAKQQATAILTARGSTEPSFYSSDELRETLGGAQESLNGMLASVAGISLLVGGIGVTNVMLLTVRERTREIGIRKALGAQPGSIAGQFVLEATVLSVVGGGLGVLLALVVALFPINGVQPLIDGPTVLLAAGLSVVIGVFFGTYPAVRAARMNPVEALRVGT</sequence>
<dbReference type="Pfam" id="PF12704">
    <property type="entry name" value="MacB_PCD"/>
    <property type="match status" value="1"/>
</dbReference>
<feature type="domain" description="ABC3 transporter permease C-terminal" evidence="8">
    <location>
        <begin position="278"/>
        <end position="389"/>
    </location>
</feature>
<dbReference type="InterPro" id="IPR003838">
    <property type="entry name" value="ABC3_permease_C"/>
</dbReference>
<dbReference type="GO" id="GO:0022857">
    <property type="term" value="F:transmembrane transporter activity"/>
    <property type="evidence" value="ECO:0007669"/>
    <property type="project" value="TreeGrafter"/>
</dbReference>
<dbReference type="Pfam" id="PF02687">
    <property type="entry name" value="FtsX"/>
    <property type="match status" value="1"/>
</dbReference>
<feature type="transmembrane region" description="Helical" evidence="7">
    <location>
        <begin position="275"/>
        <end position="299"/>
    </location>
</feature>
<organism evidence="10">
    <name type="scientific">Microbacterium sp. A8/3-1</name>
    <dbReference type="NCBI Taxonomy" id="3160749"/>
    <lineage>
        <taxon>Bacteria</taxon>
        <taxon>Bacillati</taxon>
        <taxon>Actinomycetota</taxon>
        <taxon>Actinomycetes</taxon>
        <taxon>Micrococcales</taxon>
        <taxon>Microbacteriaceae</taxon>
        <taxon>Microbacterium</taxon>
    </lineage>
</organism>
<evidence type="ECO:0000256" key="1">
    <source>
        <dbReference type="ARBA" id="ARBA00004651"/>
    </source>
</evidence>
<keyword evidence="2" id="KW-1003">Cell membrane</keyword>
<evidence type="ECO:0000259" key="8">
    <source>
        <dbReference type="Pfam" id="PF02687"/>
    </source>
</evidence>
<feature type="transmembrane region" description="Helical" evidence="7">
    <location>
        <begin position="362"/>
        <end position="382"/>
    </location>
</feature>
<comment type="similarity">
    <text evidence="6">Belongs to the ABC-4 integral membrane protein family.</text>
</comment>
<evidence type="ECO:0000259" key="9">
    <source>
        <dbReference type="Pfam" id="PF12704"/>
    </source>
</evidence>
<dbReference type="PANTHER" id="PTHR30572:SF4">
    <property type="entry name" value="ABC TRANSPORTER PERMEASE YTRF"/>
    <property type="match status" value="1"/>
</dbReference>
<evidence type="ECO:0000256" key="5">
    <source>
        <dbReference type="ARBA" id="ARBA00023136"/>
    </source>
</evidence>
<dbReference type="AlphaFoldDB" id="A0AAU7VRY8"/>
<dbReference type="PANTHER" id="PTHR30572">
    <property type="entry name" value="MEMBRANE COMPONENT OF TRANSPORTER-RELATED"/>
    <property type="match status" value="1"/>
</dbReference>
<dbReference type="InterPro" id="IPR025857">
    <property type="entry name" value="MacB_PCD"/>
</dbReference>
<dbReference type="EMBL" id="CP158357">
    <property type="protein sequence ID" value="XBX76921.1"/>
    <property type="molecule type" value="Genomic_DNA"/>
</dbReference>
<keyword evidence="3 7" id="KW-0812">Transmembrane</keyword>
<dbReference type="RefSeq" id="WP_350350494.1">
    <property type="nucleotide sequence ID" value="NZ_CP158357.1"/>
</dbReference>
<accession>A0AAU7VRY8</accession>
<feature type="transmembrane region" description="Helical" evidence="7">
    <location>
        <begin position="320"/>
        <end position="350"/>
    </location>
</feature>
<evidence type="ECO:0000256" key="4">
    <source>
        <dbReference type="ARBA" id="ARBA00022989"/>
    </source>
</evidence>
<proteinExistence type="inferred from homology"/>
<reference evidence="10" key="1">
    <citation type="submission" date="2024-06" db="EMBL/GenBank/DDBJ databases">
        <title>Draft genome sequence of Microbacterium sp. strain A8/3-1, isolated from Oxytropis tragacanthoides Fisch. ex DC. Root nodules in the Altai region of Russia.</title>
        <authorList>
            <person name="Sazanova A."/>
            <person name="Guro P."/>
            <person name="Kuznetsova I."/>
            <person name="Belimov A."/>
            <person name="Safronova V."/>
        </authorList>
    </citation>
    <scope>NUCLEOTIDE SEQUENCE</scope>
    <source>
        <strain evidence="10">A8/3-1</strain>
    </source>
</reference>
<comment type="subcellular location">
    <subcellularLocation>
        <location evidence="1">Cell membrane</location>
        <topology evidence="1">Multi-pass membrane protein</topology>
    </subcellularLocation>
</comment>
<dbReference type="GO" id="GO:0005886">
    <property type="term" value="C:plasma membrane"/>
    <property type="evidence" value="ECO:0007669"/>
    <property type="project" value="UniProtKB-SubCell"/>
</dbReference>
<evidence type="ECO:0000256" key="6">
    <source>
        <dbReference type="ARBA" id="ARBA00038076"/>
    </source>
</evidence>
<feature type="domain" description="MacB-like periplasmic core" evidence="9">
    <location>
        <begin position="21"/>
        <end position="243"/>
    </location>
</feature>
<evidence type="ECO:0000256" key="2">
    <source>
        <dbReference type="ARBA" id="ARBA00022475"/>
    </source>
</evidence>
<evidence type="ECO:0000313" key="10">
    <source>
        <dbReference type="EMBL" id="XBX76921.1"/>
    </source>
</evidence>
<gene>
    <name evidence="10" type="ORF">ABS642_13470</name>
</gene>
<keyword evidence="4 7" id="KW-1133">Transmembrane helix</keyword>